<reference evidence="1" key="1">
    <citation type="submission" date="2017-05" db="UniProtKB">
        <authorList>
            <consortium name="EnsemblMetazoa"/>
        </authorList>
    </citation>
    <scope>IDENTIFICATION</scope>
</reference>
<evidence type="ECO:0000313" key="1">
    <source>
        <dbReference type="EnsemblMetazoa" id="Aqu2.1.12878_001"/>
    </source>
</evidence>
<organism evidence="1">
    <name type="scientific">Amphimedon queenslandica</name>
    <name type="common">Sponge</name>
    <dbReference type="NCBI Taxonomy" id="400682"/>
    <lineage>
        <taxon>Eukaryota</taxon>
        <taxon>Metazoa</taxon>
        <taxon>Porifera</taxon>
        <taxon>Demospongiae</taxon>
        <taxon>Heteroscleromorpha</taxon>
        <taxon>Haplosclerida</taxon>
        <taxon>Niphatidae</taxon>
        <taxon>Amphimedon</taxon>
    </lineage>
</organism>
<dbReference type="AlphaFoldDB" id="A0A1X7TE46"/>
<sequence>MNHDCGRDAFTEEVIADATTDKCQCGSTDCRRTSHNSCPQRRTCGTVTGIDISSHINALKSDDNVSEYDNDYHDFECSLKDEMVVELCACPNFASHKQDCPDNVKNRKWVIYSSLTPAGALWTTLTKMCLYSPKVPSLLVAKRK</sequence>
<protein>
    <submittedName>
        <fullName evidence="1">Uncharacterized protein</fullName>
    </submittedName>
</protein>
<proteinExistence type="predicted"/>
<dbReference type="EnsemblMetazoa" id="Aqu2.1.12878_001">
    <property type="protein sequence ID" value="Aqu2.1.12878_001"/>
    <property type="gene ID" value="Aqu2.1.12878"/>
</dbReference>
<name>A0A1X7TE46_AMPQE</name>
<dbReference type="InParanoid" id="A0A1X7TE46"/>
<accession>A0A1X7TE46</accession>